<proteinExistence type="predicted"/>
<organism evidence="2 3">
    <name type="scientific">Geodia barretti</name>
    <name type="common">Barrett's horny sponge</name>
    <dbReference type="NCBI Taxonomy" id="519541"/>
    <lineage>
        <taxon>Eukaryota</taxon>
        <taxon>Metazoa</taxon>
        <taxon>Porifera</taxon>
        <taxon>Demospongiae</taxon>
        <taxon>Heteroscleromorpha</taxon>
        <taxon>Tetractinellida</taxon>
        <taxon>Astrophorina</taxon>
        <taxon>Geodiidae</taxon>
        <taxon>Geodia</taxon>
    </lineage>
</organism>
<sequence>MLICKMTEDKIRGPLTPAQRVWLGPRTAPGTSSSSASVPVTLSSDPLCPSSTQKVRSLFSSSSSTTPSHQHLSAPPSRMVPQLVSSSRTGERDTTRIGVAESITTSSSSSGVPVSSSSDPLSPSSNSPLTSSTSG</sequence>
<feature type="compositionally biased region" description="Low complexity" evidence="1">
    <location>
        <begin position="102"/>
        <end position="135"/>
    </location>
</feature>
<comment type="caution">
    <text evidence="2">The sequence shown here is derived from an EMBL/GenBank/DDBJ whole genome shotgun (WGS) entry which is preliminary data.</text>
</comment>
<feature type="compositionally biased region" description="Low complexity" evidence="1">
    <location>
        <begin position="28"/>
        <end position="44"/>
    </location>
</feature>
<evidence type="ECO:0000313" key="2">
    <source>
        <dbReference type="EMBL" id="CAI7993255.1"/>
    </source>
</evidence>
<name>A0AA35QV36_GEOBA</name>
<dbReference type="AlphaFoldDB" id="A0AA35QV36"/>
<evidence type="ECO:0000313" key="3">
    <source>
        <dbReference type="Proteomes" id="UP001174909"/>
    </source>
</evidence>
<dbReference type="Proteomes" id="UP001174909">
    <property type="component" value="Unassembled WGS sequence"/>
</dbReference>
<accession>A0AA35QV36</accession>
<feature type="region of interest" description="Disordered" evidence="1">
    <location>
        <begin position="22"/>
        <end position="135"/>
    </location>
</feature>
<protein>
    <submittedName>
        <fullName evidence="2">Uncharacterized protein</fullName>
    </submittedName>
</protein>
<gene>
    <name evidence="2" type="ORF">GBAR_LOCUS1232</name>
</gene>
<evidence type="ECO:0000256" key="1">
    <source>
        <dbReference type="SAM" id="MobiDB-lite"/>
    </source>
</evidence>
<keyword evidence="3" id="KW-1185">Reference proteome</keyword>
<feature type="compositionally biased region" description="Low complexity" evidence="1">
    <location>
        <begin position="57"/>
        <end position="73"/>
    </location>
</feature>
<reference evidence="2" key="1">
    <citation type="submission" date="2023-03" db="EMBL/GenBank/DDBJ databases">
        <authorList>
            <person name="Steffen K."/>
            <person name="Cardenas P."/>
        </authorList>
    </citation>
    <scope>NUCLEOTIDE SEQUENCE</scope>
</reference>
<feature type="non-terminal residue" evidence="2">
    <location>
        <position position="135"/>
    </location>
</feature>
<dbReference type="EMBL" id="CASHTH010000186">
    <property type="protein sequence ID" value="CAI7993255.1"/>
    <property type="molecule type" value="Genomic_DNA"/>
</dbReference>